<gene>
    <name evidence="1" type="ORF">VP01_3754g2</name>
</gene>
<accession>A0A0L6UTT4</accession>
<proteinExistence type="predicted"/>
<name>A0A0L6UTT4_9BASI</name>
<sequence length="126" mass="14227">MDPAHCDIKSHLLGSQYNFITFIKLMTNSLEAKYHKLSAQWPPKGLRTRIHLKTAAIVTPPGLESFAHPKFRGIFWKRNYGGGIHAKNLTILGVFALVFGGCRSNFGDQPLKKRNLQKLKNSRPNI</sequence>
<protein>
    <submittedName>
        <fullName evidence="1">Uncharacterized protein</fullName>
    </submittedName>
</protein>
<organism evidence="1 2">
    <name type="scientific">Puccinia sorghi</name>
    <dbReference type="NCBI Taxonomy" id="27349"/>
    <lineage>
        <taxon>Eukaryota</taxon>
        <taxon>Fungi</taxon>
        <taxon>Dikarya</taxon>
        <taxon>Basidiomycota</taxon>
        <taxon>Pucciniomycotina</taxon>
        <taxon>Pucciniomycetes</taxon>
        <taxon>Pucciniales</taxon>
        <taxon>Pucciniaceae</taxon>
        <taxon>Puccinia</taxon>
    </lineage>
</organism>
<keyword evidence="2" id="KW-1185">Reference proteome</keyword>
<evidence type="ECO:0000313" key="1">
    <source>
        <dbReference type="EMBL" id="KNZ51943.1"/>
    </source>
</evidence>
<dbReference type="AlphaFoldDB" id="A0A0L6UTT4"/>
<evidence type="ECO:0000313" key="2">
    <source>
        <dbReference type="Proteomes" id="UP000037035"/>
    </source>
</evidence>
<comment type="caution">
    <text evidence="1">The sequence shown here is derived from an EMBL/GenBank/DDBJ whole genome shotgun (WGS) entry which is preliminary data.</text>
</comment>
<dbReference type="Proteomes" id="UP000037035">
    <property type="component" value="Unassembled WGS sequence"/>
</dbReference>
<dbReference type="EMBL" id="LAVV01008784">
    <property type="protein sequence ID" value="KNZ51943.1"/>
    <property type="molecule type" value="Genomic_DNA"/>
</dbReference>
<reference evidence="1 2" key="1">
    <citation type="submission" date="2015-08" db="EMBL/GenBank/DDBJ databases">
        <title>Next Generation Sequencing and Analysis of the Genome of Puccinia sorghi L Schw, the Causal Agent of Maize Common Rust.</title>
        <authorList>
            <person name="Rochi L."/>
            <person name="Burguener G."/>
            <person name="Darino M."/>
            <person name="Turjanski A."/>
            <person name="Kreff E."/>
            <person name="Dieguez M.J."/>
            <person name="Sacco F."/>
        </authorList>
    </citation>
    <scope>NUCLEOTIDE SEQUENCE [LARGE SCALE GENOMIC DNA]</scope>
    <source>
        <strain evidence="1 2">RO10H11247</strain>
    </source>
</reference>
<dbReference type="VEuPathDB" id="FungiDB:VP01_3754g2"/>